<feature type="transmembrane region" description="Helical" evidence="5">
    <location>
        <begin position="171"/>
        <end position="190"/>
    </location>
</feature>
<keyword evidence="3 5" id="KW-1133">Transmembrane helix</keyword>
<evidence type="ECO:0000313" key="7">
    <source>
        <dbReference type="Proteomes" id="UP000064007"/>
    </source>
</evidence>
<gene>
    <name evidence="6" type="ORF">BN1208_0621</name>
</gene>
<evidence type="ECO:0000256" key="4">
    <source>
        <dbReference type="ARBA" id="ARBA00023136"/>
    </source>
</evidence>
<dbReference type="Proteomes" id="UP000064007">
    <property type="component" value="Chromosome 1"/>
</dbReference>
<dbReference type="STRING" id="1581557.BN1208_0621"/>
<dbReference type="HOGENOM" id="CLU_045498_4_0_4"/>
<dbReference type="InterPro" id="IPR002781">
    <property type="entry name" value="TM_pro_TauE-like"/>
</dbReference>
<proteinExistence type="inferred from homology"/>
<feature type="transmembrane region" description="Helical" evidence="5">
    <location>
        <begin position="202"/>
        <end position="223"/>
    </location>
</feature>
<accession>A0A0D6EV52</accession>
<keyword evidence="5" id="KW-1003">Cell membrane</keyword>
<feature type="transmembrane region" description="Helical" evidence="5">
    <location>
        <begin position="99"/>
        <end position="120"/>
    </location>
</feature>
<feature type="transmembrane region" description="Helical" evidence="5">
    <location>
        <begin position="45"/>
        <end position="63"/>
    </location>
</feature>
<dbReference type="RefSeq" id="WP_046487797.1">
    <property type="nucleotide sequence ID" value="NZ_LN827929.1"/>
</dbReference>
<evidence type="ECO:0000256" key="5">
    <source>
        <dbReference type="RuleBase" id="RU363041"/>
    </source>
</evidence>
<comment type="similarity">
    <text evidence="5">Belongs to the 4-toluene sulfonate uptake permease (TSUP) (TC 2.A.102) family.</text>
</comment>
<dbReference type="AlphaFoldDB" id="A0A0D6EV52"/>
<feature type="transmembrane region" description="Helical" evidence="5">
    <location>
        <begin position="75"/>
        <end position="93"/>
    </location>
</feature>
<dbReference type="Pfam" id="PF01925">
    <property type="entry name" value="TauE"/>
    <property type="match status" value="1"/>
</dbReference>
<dbReference type="PANTHER" id="PTHR43701:SF5">
    <property type="entry name" value="MEMBRANE TRANSPORTER PROTEIN-RELATED"/>
    <property type="match status" value="1"/>
</dbReference>
<evidence type="ECO:0000256" key="2">
    <source>
        <dbReference type="ARBA" id="ARBA00022692"/>
    </source>
</evidence>
<evidence type="ECO:0000256" key="3">
    <source>
        <dbReference type="ARBA" id="ARBA00022989"/>
    </source>
</evidence>
<keyword evidence="7" id="KW-1185">Reference proteome</keyword>
<dbReference type="OrthoDB" id="560496at2"/>
<keyword evidence="4 5" id="KW-0472">Membrane</keyword>
<evidence type="ECO:0000313" key="6">
    <source>
        <dbReference type="EMBL" id="CEZ19507.1"/>
    </source>
</evidence>
<keyword evidence="2 5" id="KW-0812">Transmembrane</keyword>
<feature type="transmembrane region" description="Helical" evidence="5">
    <location>
        <begin position="132"/>
        <end position="165"/>
    </location>
</feature>
<dbReference type="GO" id="GO:0005886">
    <property type="term" value="C:plasma membrane"/>
    <property type="evidence" value="ECO:0007669"/>
    <property type="project" value="UniProtKB-SubCell"/>
</dbReference>
<name>A0A0D6EV52_9PROT</name>
<comment type="subcellular location">
    <subcellularLocation>
        <location evidence="5">Cell membrane</location>
        <topology evidence="5">Multi-pass membrane protein</topology>
    </subcellularLocation>
    <subcellularLocation>
        <location evidence="1">Membrane</location>
        <topology evidence="1">Multi-pass membrane protein</topology>
    </subcellularLocation>
</comment>
<evidence type="ECO:0000256" key="1">
    <source>
        <dbReference type="ARBA" id="ARBA00004141"/>
    </source>
</evidence>
<sequence>MHFELIDLAISVCLLLGAVLYTSVGHAGASIYIAIMTLFNIPSAVIKPTALVMNIFIASLTSWRFIRKGFFDFKVLLPIAIGAIPFAFLGGFINAPSHIYKSIVGIILLISAISLVTNLSNKIDKKLKKPPFILAMIIGALIGFLAGLTGTGGGIFLSPLILFLGWSTTKTTSGITALFILINSSFGLLGNYSSVQNLPDQLPLFIVATLIGALIGTTLGIKFYTANTIKKTLALVLVIAGFKLLLT</sequence>
<protein>
    <recommendedName>
        <fullName evidence="5">Probable membrane transporter protein</fullName>
    </recommendedName>
</protein>
<dbReference type="EMBL" id="LN827929">
    <property type="protein sequence ID" value="CEZ19507.1"/>
    <property type="molecule type" value="Genomic_DNA"/>
</dbReference>
<reference evidence="7" key="1">
    <citation type="submission" date="2014-12" db="EMBL/GenBank/DDBJ databases">
        <authorList>
            <person name="Salcher M.M."/>
        </authorList>
    </citation>
    <scope>NUCLEOTIDE SEQUENCE [LARGE SCALE GENOMIC DNA]</scope>
    <source>
        <strain evidence="7">MMS-10A-171</strain>
    </source>
</reference>
<dbReference type="InterPro" id="IPR051598">
    <property type="entry name" value="TSUP/Inactive_protease-like"/>
</dbReference>
<feature type="transmembrane region" description="Helical" evidence="5">
    <location>
        <begin position="12"/>
        <end position="39"/>
    </location>
</feature>
<organism evidence="6 7">
    <name type="scientific">Candidatus Methylopumilus planktonicus</name>
    <dbReference type="NCBI Taxonomy" id="1581557"/>
    <lineage>
        <taxon>Bacteria</taxon>
        <taxon>Pseudomonadati</taxon>
        <taxon>Pseudomonadota</taxon>
        <taxon>Betaproteobacteria</taxon>
        <taxon>Nitrosomonadales</taxon>
        <taxon>Methylophilaceae</taxon>
        <taxon>Candidatus Methylopumilus</taxon>
    </lineage>
</organism>
<dbReference type="PANTHER" id="PTHR43701">
    <property type="entry name" value="MEMBRANE TRANSPORTER PROTEIN MJ0441-RELATED"/>
    <property type="match status" value="1"/>
</dbReference>
<dbReference type="KEGG" id="mbat:BN1208_0621"/>